<comment type="function">
    <text evidence="2">An aminoacyl-tRNA editing enzyme that deacylates mischarged D-aminoacyl-tRNAs. Also deacylates mischarged glycyl-tRNA(Ala), protecting cells against glycine mischarging by AlaRS. Acts via tRNA-based rather than protein-based catalysis; rejects L-amino acids rather than detecting D-amino acids in the active site. By recycling D-aminoacyl-tRNA to D-amino acids and free tRNA molecules, this enzyme counteracts the toxicity associated with the formation of D-aminoacyl-tRNA entities in vivo and helps enforce protein L-homochirality.</text>
</comment>
<keyword evidence="2" id="KW-0378">Hydrolase</keyword>
<keyword evidence="2" id="KW-0963">Cytoplasm</keyword>
<dbReference type="InterPro" id="IPR023509">
    <property type="entry name" value="DTD-like_sf"/>
</dbReference>
<dbReference type="EC" id="3.1.1.96" evidence="2"/>
<gene>
    <name evidence="2" type="primary">dtd</name>
    <name evidence="3" type="ORF">SAMN05660653_01417</name>
</gene>
<evidence type="ECO:0000256" key="1">
    <source>
        <dbReference type="ARBA" id="ARBA00009673"/>
    </source>
</evidence>
<dbReference type="PANTHER" id="PTHR10472">
    <property type="entry name" value="D-TYROSYL-TRNA TYR DEACYLASE"/>
    <property type="match status" value="1"/>
</dbReference>
<dbReference type="STRING" id="617002.SAMN05660653_01417"/>
<organism evidence="3 4">
    <name type="scientific">Desulfonatronum thiosulfatophilum</name>
    <dbReference type="NCBI Taxonomy" id="617002"/>
    <lineage>
        <taxon>Bacteria</taxon>
        <taxon>Pseudomonadati</taxon>
        <taxon>Thermodesulfobacteriota</taxon>
        <taxon>Desulfovibrionia</taxon>
        <taxon>Desulfovibrionales</taxon>
        <taxon>Desulfonatronaceae</taxon>
        <taxon>Desulfonatronum</taxon>
    </lineage>
</organism>
<dbReference type="Gene3D" id="3.50.80.10">
    <property type="entry name" value="D-tyrosyl-tRNA(Tyr) deacylase"/>
    <property type="match status" value="1"/>
</dbReference>
<evidence type="ECO:0000256" key="2">
    <source>
        <dbReference type="HAMAP-Rule" id="MF_00518"/>
    </source>
</evidence>
<dbReference type="AlphaFoldDB" id="A0A1G6C9E5"/>
<dbReference type="GO" id="GO:0019478">
    <property type="term" value="P:D-amino acid catabolic process"/>
    <property type="evidence" value="ECO:0007669"/>
    <property type="project" value="UniProtKB-UniRule"/>
</dbReference>
<dbReference type="SUPFAM" id="SSF69500">
    <property type="entry name" value="DTD-like"/>
    <property type="match status" value="1"/>
</dbReference>
<dbReference type="PANTHER" id="PTHR10472:SF5">
    <property type="entry name" value="D-AMINOACYL-TRNA DEACYLASE 1"/>
    <property type="match status" value="1"/>
</dbReference>
<dbReference type="GO" id="GO:0051500">
    <property type="term" value="F:D-tyrosyl-tRNA(Tyr) deacylase activity"/>
    <property type="evidence" value="ECO:0007669"/>
    <property type="project" value="TreeGrafter"/>
</dbReference>
<keyword evidence="4" id="KW-1185">Reference proteome</keyword>
<dbReference type="OrthoDB" id="9801395at2"/>
<accession>A0A1G6C9E5</accession>
<comment type="catalytic activity">
    <reaction evidence="2">
        <text>glycyl-tRNA(Ala) + H2O = tRNA(Ala) + glycine + H(+)</text>
        <dbReference type="Rhea" id="RHEA:53744"/>
        <dbReference type="Rhea" id="RHEA-COMP:9657"/>
        <dbReference type="Rhea" id="RHEA-COMP:13640"/>
        <dbReference type="ChEBI" id="CHEBI:15377"/>
        <dbReference type="ChEBI" id="CHEBI:15378"/>
        <dbReference type="ChEBI" id="CHEBI:57305"/>
        <dbReference type="ChEBI" id="CHEBI:78442"/>
        <dbReference type="ChEBI" id="CHEBI:78522"/>
    </reaction>
</comment>
<reference evidence="3 4" key="1">
    <citation type="submission" date="2016-10" db="EMBL/GenBank/DDBJ databases">
        <authorList>
            <person name="de Groot N.N."/>
        </authorList>
    </citation>
    <scope>NUCLEOTIDE SEQUENCE [LARGE SCALE GENOMIC DNA]</scope>
    <source>
        <strain evidence="3 4">ASO4-2</strain>
    </source>
</reference>
<proteinExistence type="inferred from homology"/>
<comment type="subunit">
    <text evidence="2">Homodimer.</text>
</comment>
<comment type="catalytic activity">
    <reaction evidence="2">
        <text>a D-aminoacyl-tRNA + H2O = a tRNA + a D-alpha-amino acid + H(+)</text>
        <dbReference type="Rhea" id="RHEA:13953"/>
        <dbReference type="Rhea" id="RHEA-COMP:10123"/>
        <dbReference type="Rhea" id="RHEA-COMP:10124"/>
        <dbReference type="ChEBI" id="CHEBI:15377"/>
        <dbReference type="ChEBI" id="CHEBI:15378"/>
        <dbReference type="ChEBI" id="CHEBI:59871"/>
        <dbReference type="ChEBI" id="CHEBI:78442"/>
        <dbReference type="ChEBI" id="CHEBI:79333"/>
        <dbReference type="EC" id="3.1.1.96"/>
    </reaction>
</comment>
<dbReference type="InterPro" id="IPR003732">
    <property type="entry name" value="Daa-tRNA_deacyls_DTD"/>
</dbReference>
<evidence type="ECO:0000313" key="3">
    <source>
        <dbReference type="EMBL" id="SDB29476.1"/>
    </source>
</evidence>
<dbReference type="NCBIfam" id="TIGR00256">
    <property type="entry name" value="D-aminoacyl-tRNA deacylase"/>
    <property type="match status" value="1"/>
</dbReference>
<feature type="short sequence motif" description="Gly-cisPro motif, important for rejection of L-amino acids" evidence="2">
    <location>
        <begin position="143"/>
        <end position="144"/>
    </location>
</feature>
<name>A0A1G6C9E5_9BACT</name>
<comment type="domain">
    <text evidence="2">A Gly-cisPro motif from one monomer fits into the active site of the other monomer to allow specific chiral rejection of L-amino acids.</text>
</comment>
<comment type="subcellular location">
    <subcellularLocation>
        <location evidence="2">Cytoplasm</location>
    </subcellularLocation>
</comment>
<dbReference type="Proteomes" id="UP000198771">
    <property type="component" value="Unassembled WGS sequence"/>
</dbReference>
<dbReference type="GO" id="GO:0000049">
    <property type="term" value="F:tRNA binding"/>
    <property type="evidence" value="ECO:0007669"/>
    <property type="project" value="UniProtKB-UniRule"/>
</dbReference>
<dbReference type="Pfam" id="PF02580">
    <property type="entry name" value="Tyr_Deacylase"/>
    <property type="match status" value="1"/>
</dbReference>
<dbReference type="EMBL" id="FMXO01000007">
    <property type="protein sequence ID" value="SDB29476.1"/>
    <property type="molecule type" value="Genomic_DNA"/>
</dbReference>
<protein>
    <recommendedName>
        <fullName evidence="2">D-aminoacyl-tRNA deacylase</fullName>
        <shortName evidence="2">DTD</shortName>
        <ecNumber evidence="2">3.1.1.96</ecNumber>
    </recommendedName>
    <alternativeName>
        <fullName evidence="2">Gly-tRNA(Ala) deacylase</fullName>
        <ecNumber evidence="2">3.1.1.-</ecNumber>
    </alternativeName>
</protein>
<dbReference type="GO" id="GO:0043908">
    <property type="term" value="F:Ser(Gly)-tRNA(Ala) hydrolase activity"/>
    <property type="evidence" value="ECO:0007669"/>
    <property type="project" value="UniProtKB-UniRule"/>
</dbReference>
<keyword evidence="2" id="KW-0820">tRNA-binding</keyword>
<dbReference type="HAMAP" id="MF_00518">
    <property type="entry name" value="Deacylase_Dtd"/>
    <property type="match status" value="1"/>
</dbReference>
<comment type="similarity">
    <text evidence="1 2">Belongs to the DTD family.</text>
</comment>
<evidence type="ECO:0000313" key="4">
    <source>
        <dbReference type="Proteomes" id="UP000198771"/>
    </source>
</evidence>
<keyword evidence="2" id="KW-0694">RNA-binding</keyword>
<dbReference type="FunFam" id="3.50.80.10:FF:000001">
    <property type="entry name" value="D-aminoacyl-tRNA deacylase"/>
    <property type="match status" value="1"/>
</dbReference>
<dbReference type="EC" id="3.1.1.-" evidence="2"/>
<dbReference type="RefSeq" id="WP_092119246.1">
    <property type="nucleotide sequence ID" value="NZ_FMXO01000007.1"/>
</dbReference>
<sequence length="154" mass="17045">MRFVLQRVKFARVEVQGRAVAAIDQGILVLVGFGQEDEDMPAAGIVLSRMARKLVQVRIFPNESDRLDLSVADVGGQVLAVSQFTLHADCRKGRRPSLHDAAEPQRAARLFDAFAAELEHLIPGRVQTGSFGEEMDVILHNWGPLTLIWDSQTL</sequence>
<dbReference type="GO" id="GO:0005737">
    <property type="term" value="C:cytoplasm"/>
    <property type="evidence" value="ECO:0007669"/>
    <property type="project" value="UniProtKB-SubCell"/>
</dbReference>
<dbReference type="GO" id="GO:0106026">
    <property type="term" value="F:Gly-tRNA(Ala) deacylase activity"/>
    <property type="evidence" value="ECO:0007669"/>
    <property type="project" value="UniProtKB-UniRule"/>
</dbReference>